<comment type="similarity">
    <text evidence="1">Belongs to the RTT106 family.</text>
</comment>
<gene>
    <name evidence="6" type="ORF">BDW02DRAFT_588430</name>
</gene>
<dbReference type="Pfam" id="PF08512">
    <property type="entry name" value="Rttp106-like_middle"/>
    <property type="match status" value="1"/>
</dbReference>
<evidence type="ECO:0000256" key="1">
    <source>
        <dbReference type="ARBA" id="ARBA00006159"/>
    </source>
</evidence>
<feature type="compositionally biased region" description="Polar residues" evidence="4">
    <location>
        <begin position="80"/>
        <end position="98"/>
    </location>
</feature>
<sequence>MAFIALNNAPVPIQTRAPPPHPKEIDVAFASNHELRKRVHAAIDQNPTQSTLFRDISTYILDQTSAAPADPTTKKRKLQDSSGLQNGAPATNRLTNSSSKAWRTYPGVSFSIPQRKKFTLELLDQQDGGIRAIGANGSVECAIACKDVDQVFCLPVPEKAKKQHNFVIIPVHGDGVAPVPDEWKASPPEPIVWTFEEATGKNVVEGEDPGPGLVAEAIHHCLIQAGTGKQVIFPDANEFASAVPENHRKGDKAYHVKAHRGSKEGYLYFTAVGIIYGFKKPLAYFDFAAINSISYTAVLRNTFNLVITTPTAEIEFGMLDQTDFAGINEYVQKHGLQDASLAADRRAKKLNVNKVGGNKEGAANGAQASGDGDADEESELQKAERELQDKEDDEEDDDDFDPGSEGESEGEGSDSEGEEAGGSYEEGDTAEMEDDDVDGDHMEH</sequence>
<reference evidence="6" key="1">
    <citation type="submission" date="2020-01" db="EMBL/GenBank/DDBJ databases">
        <authorList>
            <consortium name="DOE Joint Genome Institute"/>
            <person name="Haridas S."/>
            <person name="Albert R."/>
            <person name="Binder M."/>
            <person name="Bloem J."/>
            <person name="Labutti K."/>
            <person name="Salamov A."/>
            <person name="Andreopoulos B."/>
            <person name="Baker S.E."/>
            <person name="Barry K."/>
            <person name="Bills G."/>
            <person name="Bluhm B.H."/>
            <person name="Cannon C."/>
            <person name="Castanera R."/>
            <person name="Culley D.E."/>
            <person name="Daum C."/>
            <person name="Ezra D."/>
            <person name="Gonzalez J.B."/>
            <person name="Henrissat B."/>
            <person name="Kuo A."/>
            <person name="Liang C."/>
            <person name="Lipzen A."/>
            <person name="Lutzoni F."/>
            <person name="Magnuson J."/>
            <person name="Mondo S."/>
            <person name="Nolan M."/>
            <person name="Ohm R."/>
            <person name="Pangilinan J."/>
            <person name="Park H.-J."/>
            <person name="Ramirez L."/>
            <person name="Alfaro M."/>
            <person name="Sun H."/>
            <person name="Tritt A."/>
            <person name="Yoshinaga Y."/>
            <person name="Zwiers L.-H."/>
            <person name="Turgeon B.G."/>
            <person name="Goodwin S.B."/>
            <person name="Spatafora J.W."/>
            <person name="Crous P.W."/>
            <person name="Grigoriev I.V."/>
        </authorList>
    </citation>
    <scope>NUCLEOTIDE SEQUENCE</scope>
    <source>
        <strain evidence="6">P77</strain>
    </source>
</reference>
<dbReference type="InterPro" id="IPR050454">
    <property type="entry name" value="RTT106/SSRP1_HistChap/FACT"/>
</dbReference>
<feature type="region of interest" description="Disordered" evidence="4">
    <location>
        <begin position="352"/>
        <end position="444"/>
    </location>
</feature>
<comment type="subunit">
    <text evidence="3">Interacts with histones H3 and H4.</text>
</comment>
<keyword evidence="7" id="KW-1185">Reference proteome</keyword>
<dbReference type="AlphaFoldDB" id="A0A6A5KCP2"/>
<dbReference type="PANTHER" id="PTHR45849:SF3">
    <property type="entry name" value="HISTONE CHAPERONE RTT106"/>
    <property type="match status" value="1"/>
</dbReference>
<feature type="compositionally biased region" description="Acidic residues" evidence="4">
    <location>
        <begin position="389"/>
        <end position="438"/>
    </location>
</feature>
<evidence type="ECO:0000256" key="4">
    <source>
        <dbReference type="SAM" id="MobiDB-lite"/>
    </source>
</evidence>
<dbReference type="GO" id="GO:0031491">
    <property type="term" value="F:nucleosome binding"/>
    <property type="evidence" value="ECO:0007669"/>
    <property type="project" value="TreeGrafter"/>
</dbReference>
<name>A0A6A5KCP2_9PLEO</name>
<accession>A0A6A5KCP2</accession>
<organism evidence="6 7">
    <name type="scientific">Decorospora gaudefroyi</name>
    <dbReference type="NCBI Taxonomy" id="184978"/>
    <lineage>
        <taxon>Eukaryota</taxon>
        <taxon>Fungi</taxon>
        <taxon>Dikarya</taxon>
        <taxon>Ascomycota</taxon>
        <taxon>Pezizomycotina</taxon>
        <taxon>Dothideomycetes</taxon>
        <taxon>Pleosporomycetidae</taxon>
        <taxon>Pleosporales</taxon>
        <taxon>Pleosporineae</taxon>
        <taxon>Pleosporaceae</taxon>
        <taxon>Decorospora</taxon>
    </lineage>
</organism>
<proteinExistence type="inferred from homology"/>
<dbReference type="SMART" id="SM01287">
    <property type="entry name" value="Rtt106"/>
    <property type="match status" value="1"/>
</dbReference>
<feature type="compositionally biased region" description="Basic and acidic residues" evidence="4">
    <location>
        <begin position="379"/>
        <end position="388"/>
    </location>
</feature>
<evidence type="ECO:0000259" key="5">
    <source>
        <dbReference type="SMART" id="SM01287"/>
    </source>
</evidence>
<dbReference type="Gene3D" id="2.30.29.30">
    <property type="entry name" value="Pleckstrin-homology domain (PH domain)/Phosphotyrosine-binding domain (PTB)"/>
    <property type="match status" value="1"/>
</dbReference>
<protein>
    <submittedName>
        <fullName evidence="6">Rtt106-domain-containing protein</fullName>
    </submittedName>
</protein>
<dbReference type="Proteomes" id="UP000800040">
    <property type="component" value="Unassembled WGS sequence"/>
</dbReference>
<dbReference type="InterPro" id="IPR011993">
    <property type="entry name" value="PH-like_dom_sf"/>
</dbReference>
<dbReference type="OrthoDB" id="75754at2759"/>
<feature type="domain" description="Histone chaperone RTT106/FACT complex subunit SPT16-like middle" evidence="5">
    <location>
        <begin position="253"/>
        <end position="341"/>
    </location>
</feature>
<evidence type="ECO:0000256" key="3">
    <source>
        <dbReference type="ARBA" id="ARBA00038654"/>
    </source>
</evidence>
<feature type="region of interest" description="Disordered" evidence="4">
    <location>
        <begin position="67"/>
        <end position="98"/>
    </location>
</feature>
<dbReference type="EMBL" id="ML975292">
    <property type="protein sequence ID" value="KAF1835108.1"/>
    <property type="molecule type" value="Genomic_DNA"/>
</dbReference>
<comment type="function">
    <text evidence="2">Histones H3 and H4 chaperone involved in the nucleosome formation and heterochromatin silencing. Required for the deposition of H3K56ac-carrying H3-H4 complex onto newly-replicated DNA. Plays a role in the transcriptional regulation of the cell-cycle dependent histone genes by creating a repressive structure at the core histone gene promoter.</text>
</comment>
<dbReference type="SUPFAM" id="SSF50729">
    <property type="entry name" value="PH domain-like"/>
    <property type="match status" value="1"/>
</dbReference>
<dbReference type="PANTHER" id="PTHR45849">
    <property type="entry name" value="FACT COMPLEX SUBUNIT SSRP1"/>
    <property type="match status" value="1"/>
</dbReference>
<evidence type="ECO:0000313" key="6">
    <source>
        <dbReference type="EMBL" id="KAF1835108.1"/>
    </source>
</evidence>
<dbReference type="GO" id="GO:0042393">
    <property type="term" value="F:histone binding"/>
    <property type="evidence" value="ECO:0007669"/>
    <property type="project" value="TreeGrafter"/>
</dbReference>
<evidence type="ECO:0000313" key="7">
    <source>
        <dbReference type="Proteomes" id="UP000800040"/>
    </source>
</evidence>
<dbReference type="InterPro" id="IPR013719">
    <property type="entry name" value="RTT106/SPT16-like_middle_dom"/>
</dbReference>
<evidence type="ECO:0000256" key="2">
    <source>
        <dbReference type="ARBA" id="ARBA00037550"/>
    </source>
</evidence>